<keyword evidence="15" id="KW-0255">Endonuclease</keyword>
<keyword evidence="8" id="KW-0067">ATP-binding</keyword>
<keyword evidence="10" id="KW-0805">Transcription regulation</keyword>
<protein>
    <recommendedName>
        <fullName evidence="4">Initiator protein NS1</fullName>
        <ecNumber evidence="3">3.6.4.12</ecNumber>
    </recommendedName>
    <alternativeName>
        <fullName evidence="13">Non-structural protein NS1</fullName>
    </alternativeName>
</protein>
<proteinExistence type="inferred from homology"/>
<comment type="cofactor">
    <cofactor evidence="1">
        <name>Mg(2+)</name>
        <dbReference type="ChEBI" id="CHEBI:18420"/>
    </cofactor>
</comment>
<dbReference type="GO" id="GO:0039693">
    <property type="term" value="P:viral DNA genome replication"/>
    <property type="evidence" value="ECO:0007669"/>
    <property type="project" value="UniProtKB-KW"/>
</dbReference>
<keyword evidence="9" id="KW-0460">Magnesium</keyword>
<evidence type="ECO:0000256" key="9">
    <source>
        <dbReference type="ARBA" id="ARBA00022842"/>
    </source>
</evidence>
<name>A0AAU7E1E9_9VIRU</name>
<comment type="caution">
    <text evidence="15">Lacks conserved residue(s) required for the propagation of feature annotation.</text>
</comment>
<organism evidence="17">
    <name type="scientific">Rhinolophus bat parvovirus</name>
    <dbReference type="NCBI Taxonomy" id="3038986"/>
    <lineage>
        <taxon>Viruses</taxon>
        <taxon>Monodnaviria</taxon>
        <taxon>Shotokuvirae</taxon>
        <taxon>Cossaviricota</taxon>
        <taxon>Quintoviricetes</taxon>
        <taxon>Piccovirales</taxon>
        <taxon>Parvoviridae</taxon>
    </lineage>
</organism>
<feature type="domain" description="PV NS1-Nuc" evidence="16">
    <location>
        <begin position="20"/>
        <end position="287"/>
    </location>
</feature>
<dbReference type="GO" id="GO:0006260">
    <property type="term" value="P:DNA replication"/>
    <property type="evidence" value="ECO:0007669"/>
    <property type="project" value="UniProtKB-UniRule"/>
</dbReference>
<dbReference type="Pfam" id="PF22419">
    <property type="entry name" value="HBoV_NS1-like_N"/>
    <property type="match status" value="1"/>
</dbReference>
<comment type="similarity">
    <text evidence="2">Belongs to the parvoviruses initiator protein NS1 family.</text>
</comment>
<dbReference type="GO" id="GO:0004519">
    <property type="term" value="F:endonuclease activity"/>
    <property type="evidence" value="ECO:0007669"/>
    <property type="project" value="UniProtKB-UniRule"/>
</dbReference>
<feature type="active site" description="For nuclease activity" evidence="15">
    <location>
        <position position="227"/>
    </location>
</feature>
<keyword evidence="7 15" id="KW-0547">Nucleotide-binding</keyword>
<evidence type="ECO:0000256" key="15">
    <source>
        <dbReference type="PROSITE-ProRule" id="PRU01366"/>
    </source>
</evidence>
<keyword evidence="15" id="KW-0238">DNA-binding</keyword>
<dbReference type="InterPro" id="IPR054766">
    <property type="entry name" value="BoV_NS1-like_N"/>
</dbReference>
<keyword evidence="15" id="KW-0540">Nuclease</keyword>
<dbReference type="GO" id="GO:0003677">
    <property type="term" value="F:DNA binding"/>
    <property type="evidence" value="ECO:0007669"/>
    <property type="project" value="UniProtKB-UniRule"/>
</dbReference>
<keyword evidence="6 15" id="KW-0235">DNA replication</keyword>
<keyword evidence="5 15" id="KW-1048">Host nucleus</keyword>
<evidence type="ECO:0000256" key="6">
    <source>
        <dbReference type="ARBA" id="ARBA00022705"/>
    </source>
</evidence>
<dbReference type="EC" id="3.6.4.12" evidence="3"/>
<dbReference type="GO" id="GO:0042025">
    <property type="term" value="C:host cell nucleus"/>
    <property type="evidence" value="ECO:0007669"/>
    <property type="project" value="UniProtKB-SubCell"/>
</dbReference>
<evidence type="ECO:0000256" key="2">
    <source>
        <dbReference type="ARBA" id="ARBA00009826"/>
    </source>
</evidence>
<evidence type="ECO:0000256" key="1">
    <source>
        <dbReference type="ARBA" id="ARBA00001946"/>
    </source>
</evidence>
<dbReference type="GO" id="GO:0000166">
    <property type="term" value="F:nucleotide binding"/>
    <property type="evidence" value="ECO:0007669"/>
    <property type="project" value="UniProtKB-KW"/>
</dbReference>
<reference evidence="17" key="2">
    <citation type="submission" date="2024-02" db="EMBL/GenBank/DDBJ databases">
        <authorList>
            <person name="Hu B."/>
        </authorList>
    </citation>
    <scope>NUCLEOTIDE SEQUENCE</scope>
    <source>
        <strain evidence="17">24A/Kenya/BAT1592/2015</strain>
    </source>
</reference>
<keyword evidence="12" id="KW-0804">Transcription</keyword>
<evidence type="ECO:0000256" key="11">
    <source>
        <dbReference type="ARBA" id="ARBA00023109"/>
    </source>
</evidence>
<dbReference type="Gene3D" id="3.40.1310.20">
    <property type="match status" value="1"/>
</dbReference>
<dbReference type="GO" id="GO:0003678">
    <property type="term" value="F:DNA helicase activity"/>
    <property type="evidence" value="ECO:0007669"/>
    <property type="project" value="UniProtKB-EC"/>
</dbReference>
<evidence type="ECO:0000256" key="13">
    <source>
        <dbReference type="ARBA" id="ARBA00032999"/>
    </source>
</evidence>
<keyword evidence="15" id="KW-0378">Hydrolase</keyword>
<keyword evidence="15" id="KW-0190">Covalent protein-DNA linkage</keyword>
<comment type="subcellular location">
    <subcellularLocation>
        <location evidence="15">Host nucleus</location>
    </subcellularLocation>
</comment>
<reference evidence="17" key="1">
    <citation type="journal article" date="2024" name="Microbiome">
        <title>Substantial viral diversity in bats and rodents from East Africa: insights into evolution, recombination, and cocirculation.</title>
        <authorList>
            <person name="Wang D."/>
            <person name="Yang X."/>
            <person name="Ren Z."/>
            <person name="Hu B."/>
            <person name="Zhao H."/>
            <person name="Yang K."/>
            <person name="Shi P."/>
            <person name="Zhang Z."/>
            <person name="Feng Q."/>
            <person name="Nawenja C.V."/>
            <person name="Obanda V."/>
            <person name="Robert K."/>
            <person name="Nalikka B."/>
            <person name="Waruhiu C.N."/>
            <person name="Ochola G.O."/>
            <person name="Onyuok S.O."/>
            <person name="Ochieng H."/>
            <person name="Li B."/>
            <person name="Zhu Y."/>
            <person name="Si H."/>
            <person name="Yin J."/>
            <person name="Kristiansen K."/>
            <person name="Jin X."/>
            <person name="Xu X."/>
            <person name="Xiao M."/>
            <person name="Agwanda B."/>
            <person name="Ommeh S."/>
            <person name="Li J."/>
            <person name="Shi Z.L."/>
        </authorList>
    </citation>
    <scope>NUCLEOTIDE SEQUENCE</scope>
    <source>
        <strain evidence="17">24A/Kenya/BAT1592/2015</strain>
    </source>
</reference>
<evidence type="ECO:0000256" key="14">
    <source>
        <dbReference type="ARBA" id="ARBA00047995"/>
    </source>
</evidence>
<dbReference type="GO" id="GO:0016787">
    <property type="term" value="F:hydrolase activity"/>
    <property type="evidence" value="ECO:0007669"/>
    <property type="project" value="UniProtKB-KW"/>
</dbReference>
<evidence type="ECO:0000256" key="5">
    <source>
        <dbReference type="ARBA" id="ARBA00022562"/>
    </source>
</evidence>
<evidence type="ECO:0000256" key="12">
    <source>
        <dbReference type="ARBA" id="ARBA00023163"/>
    </source>
</evidence>
<evidence type="ECO:0000259" key="16">
    <source>
        <dbReference type="PROSITE" id="PS52022"/>
    </source>
</evidence>
<keyword evidence="11" id="KW-1194">Viral DNA replication</keyword>
<comment type="catalytic activity">
    <reaction evidence="14">
        <text>ATP + H2O = ADP + phosphate + H(+)</text>
        <dbReference type="Rhea" id="RHEA:13065"/>
        <dbReference type="ChEBI" id="CHEBI:15377"/>
        <dbReference type="ChEBI" id="CHEBI:15378"/>
        <dbReference type="ChEBI" id="CHEBI:30616"/>
        <dbReference type="ChEBI" id="CHEBI:43474"/>
        <dbReference type="ChEBI" id="CHEBI:456216"/>
        <dbReference type="EC" id="3.6.4.12"/>
    </reaction>
</comment>
<dbReference type="InterPro" id="IPR049901">
    <property type="entry name" value="PV_NS1-NUC"/>
</dbReference>
<dbReference type="PROSITE" id="PS52022">
    <property type="entry name" value="PV_NS1_NUC"/>
    <property type="match status" value="1"/>
</dbReference>
<evidence type="ECO:0000256" key="8">
    <source>
        <dbReference type="ARBA" id="ARBA00022806"/>
    </source>
</evidence>
<evidence type="ECO:0000256" key="3">
    <source>
        <dbReference type="ARBA" id="ARBA00012551"/>
    </source>
</evidence>
<sequence>MAAFLHQPELSSLQASFTGFHEPSYVYSIQLPMFDPFRGWERDFQWTLCTGHHRYGLDDPLPWLTAPDQEDPEAQQQFLLDHNSNSYYGYFLARAAYNAAVLVFRSKQALMEPACSVYVQSELSVNSVFVCLVLGGPGLNKYSAQGLCRVLQLRFWEELCGIMDRNLQAGVPSDRQDALILQARFREALARTRSEDTFSTVTLFTYLSRSGSSQPARVQALEFCVNYLLCKNARYHWEANPIRNTLASDWFTGVDETYMATLVNGEAIPLGLRKQLWQSLQAGASVLRAEPVFAGEMFGRLPQVRL</sequence>
<evidence type="ECO:0000256" key="4">
    <source>
        <dbReference type="ARBA" id="ARBA00020731"/>
    </source>
</evidence>
<dbReference type="EMBL" id="PP711840">
    <property type="protein sequence ID" value="XBH23654.1"/>
    <property type="molecule type" value="Genomic_DNA"/>
</dbReference>
<keyword evidence="8" id="KW-0347">Helicase</keyword>
<feature type="short sequence motif" description="RCR-3" evidence="15">
    <location>
        <begin position="227"/>
        <end position="231"/>
    </location>
</feature>
<evidence type="ECO:0000313" key="17">
    <source>
        <dbReference type="EMBL" id="XBH23654.1"/>
    </source>
</evidence>
<accession>A0AAU7E1E9</accession>
<evidence type="ECO:0000256" key="10">
    <source>
        <dbReference type="ARBA" id="ARBA00023015"/>
    </source>
</evidence>
<evidence type="ECO:0000256" key="7">
    <source>
        <dbReference type="ARBA" id="ARBA00022741"/>
    </source>
</evidence>